<dbReference type="PANTHER" id="PTHR46018:SF4">
    <property type="entry name" value="METALLO-HYDROLASE YHFI-RELATED"/>
    <property type="match status" value="1"/>
</dbReference>
<dbReference type="OrthoDB" id="9794898at2"/>
<dbReference type="Pfam" id="PF12706">
    <property type="entry name" value="Lactamase_B_2"/>
    <property type="match status" value="1"/>
</dbReference>
<evidence type="ECO:0000313" key="3">
    <source>
        <dbReference type="EMBL" id="GAQ19632.1"/>
    </source>
</evidence>
<proteinExistence type="predicted"/>
<accession>A0A0U9HC41</accession>
<sequence length="243" mass="26579">MKLTVIGFWGGYPAPGGATSSYLLEKDGFSLLIDAGSGSLSKLQQYKPVTELNAVILSHYHEDHVADIGVLQYAKLVNYYVKGADGILPIYGHVLDKEGFATLSHEYTEGKAYQPGESVTIGPFQISFLQTVHPVPCFGMRITDGEHTVVYTADSSFKEEWIPFSQGADLLITDCNFYAEQNGESAGHMTSKEGGKIAENAQVKALMLSHLPQYGNTEQLVVEAKEQYKGTVYLAKEGLTWQA</sequence>
<reference evidence="4" key="1">
    <citation type="submission" date="2015-07" db="EMBL/GenBank/DDBJ databases">
        <title>Draft Genome Sequence of Oceanobacillus picturae Heshi-B3 that Was Isolated from Fermented Rice Bran with Aging Salted Mackerel, Which Was Named Heshiko as Traditional Fermented Seafood in Japan.</title>
        <authorList>
            <person name="Akuzawa S."/>
            <person name="Nakagawa J."/>
            <person name="Kanekatsu T."/>
            <person name="Kanesaki Y."/>
            <person name="Suzuki T."/>
        </authorList>
    </citation>
    <scope>NUCLEOTIDE SEQUENCE [LARGE SCALE GENOMIC DNA]</scope>
    <source>
        <strain evidence="4">Heshi-B3</strain>
    </source>
</reference>
<evidence type="ECO:0000259" key="2">
    <source>
        <dbReference type="SMART" id="SM00849"/>
    </source>
</evidence>
<dbReference type="CDD" id="cd07716">
    <property type="entry name" value="RNaseZ_short-form-like_MBL-fold"/>
    <property type="match status" value="1"/>
</dbReference>
<dbReference type="Gene3D" id="3.60.15.10">
    <property type="entry name" value="Ribonuclease Z/Hydroxyacylglutathione hydrolase-like"/>
    <property type="match status" value="1"/>
</dbReference>
<dbReference type="EMBL" id="BBXV01000057">
    <property type="protein sequence ID" value="GAQ19632.1"/>
    <property type="molecule type" value="Genomic_DNA"/>
</dbReference>
<dbReference type="PANTHER" id="PTHR46018">
    <property type="entry name" value="ZINC PHOSPHODIESTERASE ELAC PROTEIN 1"/>
    <property type="match status" value="1"/>
</dbReference>
<dbReference type="RefSeq" id="WP_058951223.1">
    <property type="nucleotide sequence ID" value="NZ_BBXV01000057.1"/>
</dbReference>
<keyword evidence="1" id="KW-0862">Zinc</keyword>
<comment type="caution">
    <text evidence="3">The sequence shown here is derived from an EMBL/GenBank/DDBJ whole genome shotgun (WGS) entry which is preliminary data.</text>
</comment>
<dbReference type="Proteomes" id="UP000052946">
    <property type="component" value="Unassembled WGS sequence"/>
</dbReference>
<name>A0A0U9HC41_9BACI</name>
<dbReference type="SMART" id="SM00849">
    <property type="entry name" value="Lactamase_B"/>
    <property type="match status" value="1"/>
</dbReference>
<protein>
    <submittedName>
        <fullName evidence="3">Ribonuclease Z</fullName>
    </submittedName>
</protein>
<dbReference type="GO" id="GO:0042781">
    <property type="term" value="F:3'-tRNA processing endoribonuclease activity"/>
    <property type="evidence" value="ECO:0007669"/>
    <property type="project" value="TreeGrafter"/>
</dbReference>
<reference evidence="3 4" key="2">
    <citation type="journal article" date="2016" name="Genome Announc.">
        <title>Draft Genome Sequence of Oceanobacillus picturae Heshi-B3, Isolated from Fermented Rice Bran in a Traditional Japanese Seafood Dish.</title>
        <authorList>
            <person name="Akuzawa S."/>
            <person name="Nagaoka J."/>
            <person name="Kanekatsu M."/>
            <person name="Kanesaki Y."/>
            <person name="Suzuki T."/>
        </authorList>
    </citation>
    <scope>NUCLEOTIDE SEQUENCE [LARGE SCALE GENOMIC DNA]</scope>
    <source>
        <strain evidence="3 4">Heshi-B3</strain>
    </source>
</reference>
<gene>
    <name evidence="3" type="ORF">OPHB3_3615</name>
</gene>
<dbReference type="InterPro" id="IPR001279">
    <property type="entry name" value="Metallo-B-lactamas"/>
</dbReference>
<evidence type="ECO:0000256" key="1">
    <source>
        <dbReference type="ARBA" id="ARBA00022833"/>
    </source>
</evidence>
<evidence type="ECO:0000313" key="4">
    <source>
        <dbReference type="Proteomes" id="UP000052946"/>
    </source>
</evidence>
<feature type="domain" description="Metallo-beta-lactamase" evidence="2">
    <location>
        <begin position="18"/>
        <end position="210"/>
    </location>
</feature>
<dbReference type="SUPFAM" id="SSF56281">
    <property type="entry name" value="Metallo-hydrolase/oxidoreductase"/>
    <property type="match status" value="1"/>
</dbReference>
<dbReference type="InterPro" id="IPR036866">
    <property type="entry name" value="RibonucZ/Hydroxyglut_hydro"/>
</dbReference>
<dbReference type="AlphaFoldDB" id="A0A0U9HC41"/>
<organism evidence="3 4">
    <name type="scientific">Oceanobacillus picturae</name>
    <dbReference type="NCBI Taxonomy" id="171693"/>
    <lineage>
        <taxon>Bacteria</taxon>
        <taxon>Bacillati</taxon>
        <taxon>Bacillota</taxon>
        <taxon>Bacilli</taxon>
        <taxon>Bacillales</taxon>
        <taxon>Bacillaceae</taxon>
        <taxon>Oceanobacillus</taxon>
    </lineage>
</organism>